<feature type="transmembrane region" description="Helical" evidence="1">
    <location>
        <begin position="132"/>
        <end position="148"/>
    </location>
</feature>
<keyword evidence="1" id="KW-1133">Transmembrane helix</keyword>
<feature type="transmembrane region" description="Helical" evidence="1">
    <location>
        <begin position="105"/>
        <end position="125"/>
    </location>
</feature>
<dbReference type="AlphaFoldDB" id="K1YNC7"/>
<evidence type="ECO:0000256" key="1">
    <source>
        <dbReference type="SAM" id="Phobius"/>
    </source>
</evidence>
<organism evidence="2">
    <name type="scientific">uncultured bacterium</name>
    <name type="common">gcode 4</name>
    <dbReference type="NCBI Taxonomy" id="1234023"/>
    <lineage>
        <taxon>Bacteria</taxon>
        <taxon>environmental samples</taxon>
    </lineage>
</organism>
<feature type="transmembrane region" description="Helical" evidence="1">
    <location>
        <begin position="154"/>
        <end position="171"/>
    </location>
</feature>
<dbReference type="EMBL" id="AMFJ01028855">
    <property type="protein sequence ID" value="EKD44480.1"/>
    <property type="molecule type" value="Genomic_DNA"/>
</dbReference>
<proteinExistence type="predicted"/>
<evidence type="ECO:0000313" key="2">
    <source>
        <dbReference type="EMBL" id="EKD44480.1"/>
    </source>
</evidence>
<feature type="transmembrane region" description="Helical" evidence="1">
    <location>
        <begin position="76"/>
        <end position="93"/>
    </location>
</feature>
<accession>K1YNC7</accession>
<keyword evidence="1" id="KW-0812">Transmembrane</keyword>
<comment type="caution">
    <text evidence="2">The sequence shown here is derived from an EMBL/GenBank/DDBJ whole genome shotgun (WGS) entry which is preliminary data.</text>
</comment>
<sequence length="181" mass="21398">MIDFLIVALLLILSGILWKTADGHMDNGTTFGKRYTYFYDVAWAVIWCYLFFYSHNLYIVLVSIVFYWVYKLKFDFTNHGVCLITFIVGIIYYNNVNHDIIDSYGVYRTLISILVLLGSYIFLSYIKKYNKAFWFITSIFVPSLFAIYTRDPLAGFSVFFLIGWLSAMRIFHMKQKSFIRD</sequence>
<feature type="transmembrane region" description="Helical" evidence="1">
    <location>
        <begin position="43"/>
        <end position="69"/>
    </location>
</feature>
<reference evidence="2" key="1">
    <citation type="journal article" date="2012" name="Science">
        <title>Fermentation, hydrogen, and sulfur metabolism in multiple uncultivated bacterial phyla.</title>
        <authorList>
            <person name="Wrighton K.C."/>
            <person name="Thomas B.C."/>
            <person name="Sharon I."/>
            <person name="Miller C.S."/>
            <person name="Castelle C.J."/>
            <person name="VerBerkmoes N.C."/>
            <person name="Wilkins M.J."/>
            <person name="Hettich R.L."/>
            <person name="Lipton M.S."/>
            <person name="Williams K.H."/>
            <person name="Long P.E."/>
            <person name="Banfield J.F."/>
        </authorList>
    </citation>
    <scope>NUCLEOTIDE SEQUENCE [LARGE SCALE GENOMIC DNA]</scope>
</reference>
<keyword evidence="1" id="KW-0472">Membrane</keyword>
<gene>
    <name evidence="2" type="ORF">ACD_71C00124G0007</name>
</gene>
<protein>
    <submittedName>
        <fullName evidence="2">Uncharacterized protein</fullName>
    </submittedName>
</protein>
<name>K1YNC7_9BACT</name>